<dbReference type="GO" id="GO:0017061">
    <property type="term" value="F:S-methyl-5-thioadenosine phosphorylase activity"/>
    <property type="evidence" value="ECO:0007669"/>
    <property type="project" value="UniProtKB-EC"/>
</dbReference>
<dbReference type="OrthoDB" id="4279at2"/>
<dbReference type="Pfam" id="PF02578">
    <property type="entry name" value="Cu-oxidase_4"/>
    <property type="match status" value="1"/>
</dbReference>
<evidence type="ECO:0000256" key="2">
    <source>
        <dbReference type="ARBA" id="ARBA00007353"/>
    </source>
</evidence>
<dbReference type="PANTHER" id="PTHR30616:SF2">
    <property type="entry name" value="PURINE NUCLEOSIDE PHOSPHORYLASE LACC1"/>
    <property type="match status" value="1"/>
</dbReference>
<dbReference type="GO" id="GO:0005507">
    <property type="term" value="F:copper ion binding"/>
    <property type="evidence" value="ECO:0007669"/>
    <property type="project" value="TreeGrafter"/>
</dbReference>
<dbReference type="eggNOG" id="COG1496">
    <property type="taxonomic scope" value="Bacteria"/>
</dbReference>
<keyword evidence="12" id="KW-1185">Reference proteome</keyword>
<keyword evidence="4" id="KW-0479">Metal-binding</keyword>
<evidence type="ECO:0000256" key="3">
    <source>
        <dbReference type="ARBA" id="ARBA00022679"/>
    </source>
</evidence>
<protein>
    <recommendedName>
        <fullName evidence="10">Purine nucleoside phosphorylase</fullName>
    </recommendedName>
</protein>
<dbReference type="InterPro" id="IPR011324">
    <property type="entry name" value="Cytotoxic_necrot_fac-like_cat"/>
</dbReference>
<evidence type="ECO:0000256" key="1">
    <source>
        <dbReference type="ARBA" id="ARBA00000553"/>
    </source>
</evidence>
<dbReference type="InterPro" id="IPR003730">
    <property type="entry name" value="Cu_polyphenol_OxRdtase"/>
</dbReference>
<reference evidence="11 12" key="1">
    <citation type="journal article" date="2009" name="Stand. Genomic Sci.">
        <title>Complete genome sequence of Rhodothermus marinus type strain (R-10).</title>
        <authorList>
            <person name="Nolan M."/>
            <person name="Tindall B.J."/>
            <person name="Pomrenke H."/>
            <person name="Lapidus A."/>
            <person name="Copeland A."/>
            <person name="Glavina Del Rio T."/>
            <person name="Lucas S."/>
            <person name="Chen F."/>
            <person name="Tice H."/>
            <person name="Cheng J.F."/>
            <person name="Saunders E."/>
            <person name="Han C."/>
            <person name="Bruce D."/>
            <person name="Goodwin L."/>
            <person name="Chain P."/>
            <person name="Pitluck S."/>
            <person name="Ovchinikova G."/>
            <person name="Pati A."/>
            <person name="Ivanova N."/>
            <person name="Mavromatis K."/>
            <person name="Chen A."/>
            <person name="Palaniappan K."/>
            <person name="Land M."/>
            <person name="Hauser L."/>
            <person name="Chang Y.J."/>
            <person name="Jeffries C.D."/>
            <person name="Brettin T."/>
            <person name="Goker M."/>
            <person name="Bristow J."/>
            <person name="Eisen J.A."/>
            <person name="Markowitz V."/>
            <person name="Hugenholtz P."/>
            <person name="Kyrpides N.C."/>
            <person name="Klenk H.P."/>
            <person name="Detter J.C."/>
        </authorList>
    </citation>
    <scope>NUCLEOTIDE SEQUENCE [LARGE SCALE GENOMIC DNA]</scope>
    <source>
        <strain evidence="12">ATCC 43812 / DSM 4252 / R-10</strain>
    </source>
</reference>
<dbReference type="NCBIfam" id="TIGR00726">
    <property type="entry name" value="peptidoglycan editing factor PgeF"/>
    <property type="match status" value="1"/>
</dbReference>
<dbReference type="STRING" id="518766.Rmar_0152"/>
<dbReference type="AlphaFoldDB" id="D0MCV0"/>
<evidence type="ECO:0000256" key="5">
    <source>
        <dbReference type="ARBA" id="ARBA00022801"/>
    </source>
</evidence>
<evidence type="ECO:0000256" key="10">
    <source>
        <dbReference type="RuleBase" id="RU361274"/>
    </source>
</evidence>
<keyword evidence="3" id="KW-0808">Transferase</keyword>
<dbReference type="Proteomes" id="UP000002221">
    <property type="component" value="Chromosome"/>
</dbReference>
<comment type="catalytic activity">
    <reaction evidence="1">
        <text>inosine + phosphate = alpha-D-ribose 1-phosphate + hypoxanthine</text>
        <dbReference type="Rhea" id="RHEA:27646"/>
        <dbReference type="ChEBI" id="CHEBI:17368"/>
        <dbReference type="ChEBI" id="CHEBI:17596"/>
        <dbReference type="ChEBI" id="CHEBI:43474"/>
        <dbReference type="ChEBI" id="CHEBI:57720"/>
        <dbReference type="EC" id="2.4.2.1"/>
    </reaction>
    <physiologicalReaction direction="left-to-right" evidence="1">
        <dbReference type="Rhea" id="RHEA:27647"/>
    </physiologicalReaction>
</comment>
<evidence type="ECO:0000313" key="11">
    <source>
        <dbReference type="EMBL" id="ACY47060.1"/>
    </source>
</evidence>
<dbReference type="RefSeq" id="WP_012842672.1">
    <property type="nucleotide sequence ID" value="NC_013501.1"/>
</dbReference>
<dbReference type="SUPFAM" id="SSF64438">
    <property type="entry name" value="CNF1/YfiH-like putative cysteine hydrolases"/>
    <property type="match status" value="1"/>
</dbReference>
<keyword evidence="6" id="KW-0862">Zinc</keyword>
<dbReference type="KEGG" id="rmr:Rmar_0152"/>
<dbReference type="GO" id="GO:0016787">
    <property type="term" value="F:hydrolase activity"/>
    <property type="evidence" value="ECO:0007669"/>
    <property type="project" value="UniProtKB-KW"/>
</dbReference>
<organism evidence="11 12">
    <name type="scientific">Rhodothermus marinus (strain ATCC 43812 / DSM 4252 / R-10)</name>
    <name type="common">Rhodothermus obamensis</name>
    <dbReference type="NCBI Taxonomy" id="518766"/>
    <lineage>
        <taxon>Bacteria</taxon>
        <taxon>Pseudomonadati</taxon>
        <taxon>Rhodothermota</taxon>
        <taxon>Rhodothermia</taxon>
        <taxon>Rhodothermales</taxon>
        <taxon>Rhodothermaceae</taxon>
        <taxon>Rhodothermus</taxon>
    </lineage>
</organism>
<evidence type="ECO:0000256" key="4">
    <source>
        <dbReference type="ARBA" id="ARBA00022723"/>
    </source>
</evidence>
<gene>
    <name evidence="11" type="ordered locus">Rmar_0152</name>
</gene>
<comment type="catalytic activity">
    <reaction evidence="7">
        <text>adenosine + H2O + H(+) = inosine + NH4(+)</text>
        <dbReference type="Rhea" id="RHEA:24408"/>
        <dbReference type="ChEBI" id="CHEBI:15377"/>
        <dbReference type="ChEBI" id="CHEBI:15378"/>
        <dbReference type="ChEBI" id="CHEBI:16335"/>
        <dbReference type="ChEBI" id="CHEBI:17596"/>
        <dbReference type="ChEBI" id="CHEBI:28938"/>
        <dbReference type="EC" id="3.5.4.4"/>
    </reaction>
    <physiologicalReaction direction="left-to-right" evidence="7">
        <dbReference type="Rhea" id="RHEA:24409"/>
    </physiologicalReaction>
</comment>
<dbReference type="CDD" id="cd16833">
    <property type="entry name" value="YfiH"/>
    <property type="match status" value="1"/>
</dbReference>
<sequence>MGQTRSTVQVAEAVRWLRPTFAEAFPELIAGFSLRHGGVSAPPFATLNLGLSTGDRPEHVQENRRRLAEAAGFDVERLALAGQVHGAKVRVVETPGLYPGYDGLVTTAADLVLGITAADCAAVLLYDPQRRVLGACHAGWRGVVGGIVAATIAAMRELGAQPAALHVYVSPCIGPAHFEVGEEVAARFEPEVVRRRPEWPRPHVDLKQAIVRRLLQEGVPETQIEVAPHDTAACTADFFSYRAEGGRTGRMLGFIGRRA</sequence>
<dbReference type="InterPro" id="IPR038371">
    <property type="entry name" value="Cu_polyphenol_OxRdtase_sf"/>
</dbReference>
<evidence type="ECO:0000256" key="6">
    <source>
        <dbReference type="ARBA" id="ARBA00022833"/>
    </source>
</evidence>
<dbReference type="Gene3D" id="3.60.140.10">
    <property type="entry name" value="CNF1/YfiH-like putative cysteine hydrolases"/>
    <property type="match status" value="1"/>
</dbReference>
<proteinExistence type="inferred from homology"/>
<keyword evidence="5" id="KW-0378">Hydrolase</keyword>
<evidence type="ECO:0000256" key="7">
    <source>
        <dbReference type="ARBA" id="ARBA00047989"/>
    </source>
</evidence>
<dbReference type="EMBL" id="CP001807">
    <property type="protein sequence ID" value="ACY47060.1"/>
    <property type="molecule type" value="Genomic_DNA"/>
</dbReference>
<comment type="similarity">
    <text evidence="2 10">Belongs to the purine nucleoside phosphorylase YfiH/LACC1 family.</text>
</comment>
<comment type="catalytic activity">
    <reaction evidence="9">
        <text>S-methyl-5'-thioadenosine + phosphate = 5-(methylsulfanyl)-alpha-D-ribose 1-phosphate + adenine</text>
        <dbReference type="Rhea" id="RHEA:11852"/>
        <dbReference type="ChEBI" id="CHEBI:16708"/>
        <dbReference type="ChEBI" id="CHEBI:17509"/>
        <dbReference type="ChEBI" id="CHEBI:43474"/>
        <dbReference type="ChEBI" id="CHEBI:58533"/>
        <dbReference type="EC" id="2.4.2.28"/>
    </reaction>
    <physiologicalReaction direction="left-to-right" evidence="9">
        <dbReference type="Rhea" id="RHEA:11853"/>
    </physiologicalReaction>
</comment>
<dbReference type="SMR" id="D0MCV0"/>
<evidence type="ECO:0000256" key="8">
    <source>
        <dbReference type="ARBA" id="ARBA00048968"/>
    </source>
</evidence>
<name>D0MCV0_RHOM4</name>
<evidence type="ECO:0000256" key="9">
    <source>
        <dbReference type="ARBA" id="ARBA00049893"/>
    </source>
</evidence>
<dbReference type="PANTHER" id="PTHR30616">
    <property type="entry name" value="UNCHARACTERIZED PROTEIN YFIH"/>
    <property type="match status" value="1"/>
</dbReference>
<evidence type="ECO:0000313" key="12">
    <source>
        <dbReference type="Proteomes" id="UP000002221"/>
    </source>
</evidence>
<comment type="catalytic activity">
    <reaction evidence="8">
        <text>adenosine + phosphate = alpha-D-ribose 1-phosphate + adenine</text>
        <dbReference type="Rhea" id="RHEA:27642"/>
        <dbReference type="ChEBI" id="CHEBI:16335"/>
        <dbReference type="ChEBI" id="CHEBI:16708"/>
        <dbReference type="ChEBI" id="CHEBI:43474"/>
        <dbReference type="ChEBI" id="CHEBI:57720"/>
        <dbReference type="EC" id="2.4.2.1"/>
    </reaction>
    <physiologicalReaction direction="left-to-right" evidence="8">
        <dbReference type="Rhea" id="RHEA:27643"/>
    </physiologicalReaction>
</comment>
<dbReference type="HOGENOM" id="CLU_065784_2_0_10"/>
<accession>D0MCV0</accession>